<feature type="domain" description="Nudix hydrolase" evidence="4">
    <location>
        <begin position="97"/>
        <end position="226"/>
    </location>
</feature>
<dbReference type="PROSITE" id="PS00893">
    <property type="entry name" value="NUDIX_BOX"/>
    <property type="match status" value="1"/>
</dbReference>
<dbReference type="GO" id="GO:0051287">
    <property type="term" value="F:NAD binding"/>
    <property type="evidence" value="ECO:0007669"/>
    <property type="project" value="TreeGrafter"/>
</dbReference>
<dbReference type="InterPro" id="IPR015797">
    <property type="entry name" value="NUDIX_hydrolase-like_dom_sf"/>
</dbReference>
<dbReference type="EMBL" id="NWSH01001074">
    <property type="protein sequence ID" value="PCG72742.1"/>
    <property type="molecule type" value="Genomic_DNA"/>
</dbReference>
<evidence type="ECO:0000259" key="4">
    <source>
        <dbReference type="PROSITE" id="PS51462"/>
    </source>
</evidence>
<dbReference type="PRINTS" id="PR00502">
    <property type="entry name" value="NUDIXFAMILY"/>
</dbReference>
<dbReference type="GO" id="GO:0035529">
    <property type="term" value="F:NADH pyrophosphatase activity"/>
    <property type="evidence" value="ECO:0007669"/>
    <property type="project" value="TreeGrafter"/>
</dbReference>
<keyword evidence="2 3" id="KW-0378">Hydrolase</keyword>
<proteinExistence type="inferred from homology"/>
<sequence>MGSKIFNGEADRYNGITVDTQKEPCEVSELLNQLNDSLKVWSEANKRCIWFRVNIKDAAWVPILANEGFNFHHARGDFVMMYKWLPTTPCNLPPACHTNLGVGGMVFNDKNEILVVAENYISDPHWKLPGGYVERGEDLKDAVIREIKEETGIDATYESMVTLRHTHNAMFGNSDIYVIIKLKATSETITKSDNEIKACKWMDFDEYINHPDVHEFNRFIARQAVDLKARNLKLELRKDKLQLRNITRDITCLVIEDLDKQV</sequence>
<dbReference type="AlphaFoldDB" id="A0A2A4JMV9"/>
<dbReference type="PANTHER" id="PTHR13994">
    <property type="entry name" value="NUDIX HYDROLASE RELATED"/>
    <property type="match status" value="1"/>
</dbReference>
<dbReference type="EMBL" id="NWSH01001074">
    <property type="protein sequence ID" value="PCG72743.1"/>
    <property type="molecule type" value="Genomic_DNA"/>
</dbReference>
<dbReference type="PRINTS" id="PR01356">
    <property type="entry name" value="GFGPROTEIN"/>
</dbReference>
<comment type="caution">
    <text evidence="5">The sequence shown here is derived from an EMBL/GenBank/DDBJ whole genome shotgun (WGS) entry which is preliminary data.</text>
</comment>
<dbReference type="Gene3D" id="3.90.79.10">
    <property type="entry name" value="Nucleoside Triphosphate Pyrophosphohydrolase"/>
    <property type="match status" value="1"/>
</dbReference>
<dbReference type="InterPro" id="IPR020476">
    <property type="entry name" value="Nudix_hydrolase"/>
</dbReference>
<reference evidence="5" key="1">
    <citation type="submission" date="2017-09" db="EMBL/GenBank/DDBJ databases">
        <title>Contemporary evolution of a Lepidopteran species, Heliothis virescens, in response to modern agricultural practices.</title>
        <authorList>
            <person name="Fritz M.L."/>
            <person name="Deyonke A.M."/>
            <person name="Papanicolaou A."/>
            <person name="Micinski S."/>
            <person name="Westbrook J."/>
            <person name="Gould F."/>
        </authorList>
    </citation>
    <scope>NUCLEOTIDE SEQUENCE [LARGE SCALE GENOMIC DNA]</scope>
    <source>
        <strain evidence="5">HvINT-</strain>
        <tissue evidence="5">Whole body</tissue>
    </source>
</reference>
<evidence type="ECO:0000313" key="6">
    <source>
        <dbReference type="EMBL" id="PCG72743.1"/>
    </source>
</evidence>
<dbReference type="Gene3D" id="3.40.630.30">
    <property type="match status" value="1"/>
</dbReference>
<evidence type="ECO:0000313" key="5">
    <source>
        <dbReference type="EMBL" id="PCG72742.1"/>
    </source>
</evidence>
<dbReference type="InterPro" id="IPR000086">
    <property type="entry name" value="NUDIX_hydrolase_dom"/>
</dbReference>
<dbReference type="Pfam" id="PF00293">
    <property type="entry name" value="NUDIX"/>
    <property type="match status" value="1"/>
</dbReference>
<gene>
    <name evidence="5" type="ORF">B5V51_500</name>
    <name evidence="6" type="ORF">B5V51_501</name>
</gene>
<comment type="similarity">
    <text evidence="1 3">Belongs to the Nudix hydrolase family.</text>
</comment>
<dbReference type="CDD" id="cd04670">
    <property type="entry name" value="NUDIX_ASFGF2_Nudt6"/>
    <property type="match status" value="1"/>
</dbReference>
<organism evidence="5">
    <name type="scientific">Heliothis virescens</name>
    <name type="common">Tobacco budworm moth</name>
    <dbReference type="NCBI Taxonomy" id="7102"/>
    <lineage>
        <taxon>Eukaryota</taxon>
        <taxon>Metazoa</taxon>
        <taxon>Ecdysozoa</taxon>
        <taxon>Arthropoda</taxon>
        <taxon>Hexapoda</taxon>
        <taxon>Insecta</taxon>
        <taxon>Pterygota</taxon>
        <taxon>Neoptera</taxon>
        <taxon>Endopterygota</taxon>
        <taxon>Lepidoptera</taxon>
        <taxon>Glossata</taxon>
        <taxon>Ditrysia</taxon>
        <taxon>Noctuoidea</taxon>
        <taxon>Noctuidae</taxon>
        <taxon>Heliothinae</taxon>
        <taxon>Heliothis</taxon>
    </lineage>
</organism>
<evidence type="ECO:0000256" key="1">
    <source>
        <dbReference type="ARBA" id="ARBA00005582"/>
    </source>
</evidence>
<dbReference type="InterPro" id="IPR020084">
    <property type="entry name" value="NUDIX_hydrolase_CS"/>
</dbReference>
<dbReference type="PANTHER" id="PTHR13994:SF13">
    <property type="entry name" value="FI03680P"/>
    <property type="match status" value="1"/>
</dbReference>
<protein>
    <recommendedName>
        <fullName evidence="4">Nudix hydrolase domain-containing protein</fullName>
    </recommendedName>
</protein>
<name>A0A2A4JMV9_HELVI</name>
<dbReference type="FunFam" id="3.90.79.10:FF:000015">
    <property type="entry name" value="Nudix hydrolase 8"/>
    <property type="match status" value="1"/>
</dbReference>
<dbReference type="PROSITE" id="PS51462">
    <property type="entry name" value="NUDIX"/>
    <property type="match status" value="1"/>
</dbReference>
<evidence type="ECO:0000256" key="3">
    <source>
        <dbReference type="RuleBase" id="RU003476"/>
    </source>
</evidence>
<dbReference type="InterPro" id="IPR040618">
    <property type="entry name" value="Pre-Nudix"/>
</dbReference>
<dbReference type="GO" id="GO:0047631">
    <property type="term" value="F:ADP-ribose diphosphatase activity"/>
    <property type="evidence" value="ECO:0007669"/>
    <property type="project" value="TreeGrafter"/>
</dbReference>
<dbReference type="SUPFAM" id="SSF55811">
    <property type="entry name" value="Nudix"/>
    <property type="match status" value="1"/>
</dbReference>
<dbReference type="Pfam" id="PF18290">
    <property type="entry name" value="Nudix_hydro"/>
    <property type="match status" value="1"/>
</dbReference>
<dbReference type="InterPro" id="IPR003293">
    <property type="entry name" value="Nudix_hydrolase6-like"/>
</dbReference>
<evidence type="ECO:0000256" key="2">
    <source>
        <dbReference type="ARBA" id="ARBA00022801"/>
    </source>
</evidence>
<accession>A0A2A4JMV9</accession>